<organism evidence="6 7">
    <name type="scientific">Plenodomus tracheiphilus IPT5</name>
    <dbReference type="NCBI Taxonomy" id="1408161"/>
    <lineage>
        <taxon>Eukaryota</taxon>
        <taxon>Fungi</taxon>
        <taxon>Dikarya</taxon>
        <taxon>Ascomycota</taxon>
        <taxon>Pezizomycotina</taxon>
        <taxon>Dothideomycetes</taxon>
        <taxon>Pleosporomycetidae</taxon>
        <taxon>Pleosporales</taxon>
        <taxon>Pleosporineae</taxon>
        <taxon>Leptosphaeriaceae</taxon>
        <taxon>Plenodomus</taxon>
    </lineage>
</organism>
<reference evidence="6" key="1">
    <citation type="submission" date="2020-01" db="EMBL/GenBank/DDBJ databases">
        <authorList>
            <consortium name="DOE Joint Genome Institute"/>
            <person name="Haridas S."/>
            <person name="Albert R."/>
            <person name="Binder M."/>
            <person name="Bloem J."/>
            <person name="Labutti K."/>
            <person name="Salamov A."/>
            <person name="Andreopoulos B."/>
            <person name="Baker S.E."/>
            <person name="Barry K."/>
            <person name="Bills G."/>
            <person name="Bluhm B.H."/>
            <person name="Cannon C."/>
            <person name="Castanera R."/>
            <person name="Culley D.E."/>
            <person name="Daum C."/>
            <person name="Ezra D."/>
            <person name="Gonzalez J.B."/>
            <person name="Henrissat B."/>
            <person name="Kuo A."/>
            <person name="Liang C."/>
            <person name="Lipzen A."/>
            <person name="Lutzoni F."/>
            <person name="Magnuson J."/>
            <person name="Mondo S."/>
            <person name="Nolan M."/>
            <person name="Ohm R."/>
            <person name="Pangilinan J."/>
            <person name="Park H.-J."/>
            <person name="Ramirez L."/>
            <person name="Alfaro M."/>
            <person name="Sun H."/>
            <person name="Tritt A."/>
            <person name="Yoshinaga Y."/>
            <person name="Zwiers L.-H."/>
            <person name="Turgeon B.G."/>
            <person name="Goodwin S.B."/>
            <person name="Spatafora J.W."/>
            <person name="Crous P.W."/>
            <person name="Grigoriev I.V."/>
        </authorList>
    </citation>
    <scope>NUCLEOTIDE SEQUENCE</scope>
    <source>
        <strain evidence="6">IPT5</strain>
    </source>
</reference>
<dbReference type="SUPFAM" id="SSF110857">
    <property type="entry name" value="Gamma-glutamyl cyclotransferase-like"/>
    <property type="match status" value="1"/>
</dbReference>
<protein>
    <recommendedName>
        <fullName evidence="1">gamma-glutamylcyclotransferase</fullName>
        <ecNumber evidence="1">4.3.2.9</ecNumber>
    </recommendedName>
</protein>
<sequence>MPFPPKPHHGDPSSTQPSIYFGYGSNLWLHQMHTRCPNSPYQGIARLPNYHWLINTRGYANIVESPTSTSNPITTSSDKDYTNKVYGLVYTLSPADEAALDKNEGVPVAYTKEYLECDFWTGTTDSHIDTKTPPDAVVNMLVYIDRKRTVPDEPRKEYIYRMNRGIDDAVKMGVPEEYVEQVMRRYIPAEEKGKKVSKSIEDLAKGQAARFTDESGVF</sequence>
<dbReference type="InterPro" id="IPR036568">
    <property type="entry name" value="GGCT-like_sf"/>
</dbReference>
<evidence type="ECO:0000256" key="4">
    <source>
        <dbReference type="PIRSR" id="PIRSR617939-2"/>
    </source>
</evidence>
<feature type="active site" description="Proton acceptor" evidence="3">
    <location>
        <position position="104"/>
    </location>
</feature>
<name>A0A6A7B824_9PLEO</name>
<keyword evidence="7" id="KW-1185">Reference proteome</keyword>
<dbReference type="EMBL" id="MU006306">
    <property type="protein sequence ID" value="KAF2850529.1"/>
    <property type="molecule type" value="Genomic_DNA"/>
</dbReference>
<accession>A0A6A7B824</accession>
<dbReference type="InterPro" id="IPR017939">
    <property type="entry name" value="G-Glutamylcylcotransferase"/>
</dbReference>
<gene>
    <name evidence="6" type="ORF">T440DRAFT_499080</name>
</gene>
<feature type="binding site" evidence="4">
    <location>
        <position position="158"/>
    </location>
    <ligand>
        <name>substrate</name>
    </ligand>
</feature>
<dbReference type="InterPro" id="IPR009288">
    <property type="entry name" value="AIG2-like_dom"/>
</dbReference>
<dbReference type="EC" id="4.3.2.9" evidence="1"/>
<feature type="binding site" evidence="4">
    <location>
        <begin position="20"/>
        <end position="25"/>
    </location>
    <ligand>
        <name>substrate</name>
    </ligand>
</feature>
<dbReference type="CDD" id="cd06661">
    <property type="entry name" value="GGCT_like"/>
    <property type="match status" value="1"/>
</dbReference>
<evidence type="ECO:0000256" key="1">
    <source>
        <dbReference type="ARBA" id="ARBA00012346"/>
    </source>
</evidence>
<evidence type="ECO:0000313" key="7">
    <source>
        <dbReference type="Proteomes" id="UP000799423"/>
    </source>
</evidence>
<dbReference type="Gene3D" id="3.10.490.10">
    <property type="entry name" value="Gamma-glutamyl cyclotransferase-like"/>
    <property type="match status" value="1"/>
</dbReference>
<dbReference type="Pfam" id="PF06094">
    <property type="entry name" value="GGACT"/>
    <property type="match status" value="1"/>
</dbReference>
<dbReference type="AlphaFoldDB" id="A0A6A7B824"/>
<dbReference type="InterPro" id="IPR013024">
    <property type="entry name" value="GGCT-like"/>
</dbReference>
<evidence type="ECO:0000259" key="5">
    <source>
        <dbReference type="Pfam" id="PF06094"/>
    </source>
</evidence>
<evidence type="ECO:0000313" key="6">
    <source>
        <dbReference type="EMBL" id="KAF2850529.1"/>
    </source>
</evidence>
<proteinExistence type="predicted"/>
<keyword evidence="2" id="KW-0456">Lyase</keyword>
<dbReference type="PANTHER" id="PTHR12935">
    <property type="entry name" value="GAMMA-GLUTAMYLCYCLOTRANSFERASE"/>
    <property type="match status" value="1"/>
</dbReference>
<dbReference type="GO" id="GO:0003839">
    <property type="term" value="F:gamma-glutamylcyclotransferase activity"/>
    <property type="evidence" value="ECO:0007669"/>
    <property type="project" value="UniProtKB-EC"/>
</dbReference>
<evidence type="ECO:0000256" key="2">
    <source>
        <dbReference type="ARBA" id="ARBA00023239"/>
    </source>
</evidence>
<dbReference type="Proteomes" id="UP000799423">
    <property type="component" value="Unassembled WGS sequence"/>
</dbReference>
<feature type="domain" description="Gamma-glutamylcyclotransferase AIG2-like" evidence="5">
    <location>
        <begin position="20"/>
        <end position="123"/>
    </location>
</feature>
<dbReference type="OrthoDB" id="2924818at2759"/>
<dbReference type="PANTHER" id="PTHR12935:SF0">
    <property type="entry name" value="GAMMA-GLUTAMYLCYCLOTRANSFERASE"/>
    <property type="match status" value="1"/>
</dbReference>
<evidence type="ECO:0000256" key="3">
    <source>
        <dbReference type="PIRSR" id="PIRSR617939-1"/>
    </source>
</evidence>